<dbReference type="RefSeq" id="WP_103287556.1">
    <property type="nucleotide sequence ID" value="NZ_LT981265.1"/>
</dbReference>
<dbReference type="Pfam" id="PF00752">
    <property type="entry name" value="XPG_N"/>
    <property type="match status" value="1"/>
</dbReference>
<feature type="binding site" evidence="10">
    <location>
        <position position="80"/>
    </location>
    <ligand>
        <name>Mg(2+)</name>
        <dbReference type="ChEBI" id="CHEBI:18420"/>
        <label>1</label>
    </ligand>
</feature>
<dbReference type="InterPro" id="IPR019974">
    <property type="entry name" value="XPG_CS"/>
</dbReference>
<dbReference type="PANTHER" id="PTHR11081:SF9">
    <property type="entry name" value="FLAP ENDONUCLEASE 1"/>
    <property type="match status" value="1"/>
</dbReference>
<evidence type="ECO:0000259" key="11">
    <source>
        <dbReference type="SMART" id="SM00484"/>
    </source>
</evidence>
<keyword evidence="5 10" id="KW-0227">DNA damage</keyword>
<dbReference type="GO" id="GO:0003677">
    <property type="term" value="F:DNA binding"/>
    <property type="evidence" value="ECO:0007669"/>
    <property type="project" value="UniProtKB-UniRule"/>
</dbReference>
<evidence type="ECO:0000313" key="14">
    <source>
        <dbReference type="Proteomes" id="UP000236248"/>
    </source>
</evidence>
<keyword evidence="8 10" id="KW-0460">Magnesium</keyword>
<dbReference type="InterPro" id="IPR006086">
    <property type="entry name" value="XPG-I_dom"/>
</dbReference>
<feature type="region of interest" description="N-domain" evidence="10">
    <location>
        <begin position="1"/>
        <end position="98"/>
    </location>
</feature>
<proteinExistence type="inferred from homology"/>
<dbReference type="EMBL" id="LT981265">
    <property type="protein sequence ID" value="SPC33621.1"/>
    <property type="molecule type" value="Genomic_DNA"/>
</dbReference>
<feature type="domain" description="XPG N-terminal" evidence="12">
    <location>
        <begin position="1"/>
        <end position="101"/>
    </location>
</feature>
<name>A0A2K5APP6_9ARCH</name>
<evidence type="ECO:0000259" key="12">
    <source>
        <dbReference type="SMART" id="SM00485"/>
    </source>
</evidence>
<dbReference type="PANTHER" id="PTHR11081">
    <property type="entry name" value="FLAP ENDONUCLEASE FAMILY MEMBER"/>
    <property type="match status" value="1"/>
</dbReference>
<feature type="domain" description="XPG-I" evidence="11">
    <location>
        <begin position="140"/>
        <end position="221"/>
    </location>
</feature>
<dbReference type="AlphaFoldDB" id="A0A2K5APP6"/>
<dbReference type="GO" id="GO:0017108">
    <property type="term" value="F:5'-flap endonuclease activity"/>
    <property type="evidence" value="ECO:0007669"/>
    <property type="project" value="UniProtKB-UniRule"/>
</dbReference>
<comment type="caution">
    <text evidence="10">Lacks conserved residue(s) required for the propagation of feature annotation.</text>
</comment>
<dbReference type="Proteomes" id="UP000236248">
    <property type="component" value="Chromosome NCAV"/>
</dbReference>
<feature type="binding site" evidence="10">
    <location>
        <position position="173"/>
    </location>
    <ligand>
        <name>Mg(2+)</name>
        <dbReference type="ChEBI" id="CHEBI:18420"/>
        <label>2</label>
    </ligand>
</feature>
<evidence type="ECO:0000256" key="7">
    <source>
        <dbReference type="ARBA" id="ARBA00022839"/>
    </source>
</evidence>
<dbReference type="SMART" id="SM00484">
    <property type="entry name" value="XPGI"/>
    <property type="match status" value="1"/>
</dbReference>
<dbReference type="NCBIfam" id="TIGR03674">
    <property type="entry name" value="fen_arch"/>
    <property type="match status" value="1"/>
</dbReference>
<keyword evidence="7 10" id="KW-0269">Exonuclease</keyword>
<evidence type="ECO:0000256" key="5">
    <source>
        <dbReference type="ARBA" id="ARBA00022763"/>
    </source>
</evidence>
<evidence type="ECO:0000256" key="1">
    <source>
        <dbReference type="ARBA" id="ARBA00022705"/>
    </source>
</evidence>
<comment type="similarity">
    <text evidence="10">Belongs to the XPG/RAD2 endonuclease family. FEN1 subfamily.</text>
</comment>
<dbReference type="InterPro" id="IPR023426">
    <property type="entry name" value="Flap_endonuc"/>
</dbReference>
<dbReference type="SMART" id="SM00485">
    <property type="entry name" value="XPGN"/>
    <property type="match status" value="1"/>
</dbReference>
<evidence type="ECO:0000256" key="8">
    <source>
        <dbReference type="ARBA" id="ARBA00022842"/>
    </source>
</evidence>
<dbReference type="Gene3D" id="3.40.50.1010">
    <property type="entry name" value="5'-nuclease"/>
    <property type="match status" value="1"/>
</dbReference>
<keyword evidence="14" id="KW-1185">Reference proteome</keyword>
<dbReference type="PRINTS" id="PR00853">
    <property type="entry name" value="XPGRADSUPER"/>
</dbReference>
<dbReference type="InterPro" id="IPR036279">
    <property type="entry name" value="5-3_exonuclease_C_sf"/>
</dbReference>
<keyword evidence="1 10" id="KW-0235">DNA replication</keyword>
<evidence type="ECO:0000313" key="13">
    <source>
        <dbReference type="EMBL" id="SPC33621.1"/>
    </source>
</evidence>
<dbReference type="EC" id="3.1.-.-" evidence="10"/>
<feature type="binding site" evidence="10">
    <location>
        <position position="27"/>
    </location>
    <ligand>
        <name>Mg(2+)</name>
        <dbReference type="ChEBI" id="CHEBI:18420"/>
        <label>1</label>
    </ligand>
</feature>
<comment type="subunit">
    <text evidence="10">Interacts with PCNA. PCNA stimulates the nuclease activity without altering cleavage specificity.</text>
</comment>
<keyword evidence="4 10" id="KW-0255">Endonuclease</keyword>
<comment type="cofactor">
    <cofactor evidence="10">
        <name>Mg(2+)</name>
        <dbReference type="ChEBI" id="CHEBI:18420"/>
    </cofactor>
    <text evidence="10">Binds 2 magnesium ions per subunit. They probably participate in the reaction catalyzed by the enzyme. May bind an additional third magnesium ion after substrate binding.</text>
</comment>
<feature type="binding site" evidence="10">
    <location>
        <position position="152"/>
    </location>
    <ligand>
        <name>Mg(2+)</name>
        <dbReference type="ChEBI" id="CHEBI:18420"/>
        <label>1</label>
    </ligand>
</feature>
<dbReference type="SMART" id="SM00279">
    <property type="entry name" value="HhH2"/>
    <property type="match status" value="1"/>
</dbReference>
<dbReference type="SUPFAM" id="SSF47807">
    <property type="entry name" value="5' to 3' exonuclease, C-terminal subdomain"/>
    <property type="match status" value="1"/>
</dbReference>
<evidence type="ECO:0000256" key="9">
    <source>
        <dbReference type="ARBA" id="ARBA00023204"/>
    </source>
</evidence>
<dbReference type="Pfam" id="PF00867">
    <property type="entry name" value="XPG_I"/>
    <property type="match status" value="1"/>
</dbReference>
<sequence length="345" mass="38737">MGTDLKPLIKAKEIKLESLAGKVIAIDAYNALYQFLATIRGYTGEPLMDAHGRVTSHLSGLFYRSVNLLAAGIKPVYVFDGKPPALKHAELESRRRSKEEALAKYEEALQEGRFEDARKYAQATSMLKDYMLNDAKTLLTLMGIPYVEAPSEGEATAAYLTIIGLAYATASQDYDSLLFGSRRLVRNLTISGRRKLPNKNVYVDVNPEIIELDELLRDLGISREALVDVAILIGTDFNPEGFKGIGAKKALQLIKKYGRLEDIDVEGLRDELKMVDYNAIREIFLKPEVAEPSNVNIIFKEVDEQGVTRFLCDEHNFSRERVSNAIKRLNEAIRIRGSSLEQWFS</sequence>
<dbReference type="InterPro" id="IPR029060">
    <property type="entry name" value="PIN-like_dom_sf"/>
</dbReference>
<feature type="binding site" evidence="10">
    <location>
        <position position="236"/>
    </location>
    <ligand>
        <name>Mg(2+)</name>
        <dbReference type="ChEBI" id="CHEBI:18420"/>
        <label>2</label>
    </ligand>
</feature>
<keyword evidence="3 10" id="KW-0479">Metal-binding</keyword>
<accession>A0A2K5APP6</accession>
<keyword evidence="6 10" id="KW-0378">Hydrolase</keyword>
<keyword evidence="2 10" id="KW-0540">Nuclease</keyword>
<organism evidence="13 14">
    <name type="scientific">Candidatus Nitrosocaldus cavascurensis</name>
    <dbReference type="NCBI Taxonomy" id="2058097"/>
    <lineage>
        <taxon>Archaea</taxon>
        <taxon>Nitrososphaerota</taxon>
        <taxon>Nitrososphaeria</taxon>
        <taxon>Candidatus Nitrosocaldales</taxon>
        <taxon>Candidatus Nitrosocaldaceae</taxon>
        <taxon>Candidatus Nitrosocaldus</taxon>
    </lineage>
</organism>
<evidence type="ECO:0000256" key="3">
    <source>
        <dbReference type="ARBA" id="ARBA00022723"/>
    </source>
</evidence>
<evidence type="ECO:0000256" key="6">
    <source>
        <dbReference type="ARBA" id="ARBA00022801"/>
    </source>
</evidence>
<dbReference type="SUPFAM" id="SSF88723">
    <property type="entry name" value="PIN domain-like"/>
    <property type="match status" value="1"/>
</dbReference>
<dbReference type="HAMAP" id="MF_00614">
    <property type="entry name" value="Fen"/>
    <property type="match status" value="1"/>
</dbReference>
<dbReference type="Gene3D" id="1.10.150.20">
    <property type="entry name" value="5' to 3' exonuclease, C-terminal subdomain"/>
    <property type="match status" value="1"/>
</dbReference>
<evidence type="ECO:0000256" key="4">
    <source>
        <dbReference type="ARBA" id="ARBA00022759"/>
    </source>
</evidence>
<dbReference type="GO" id="GO:0008409">
    <property type="term" value="F:5'-3' exonuclease activity"/>
    <property type="evidence" value="ECO:0007669"/>
    <property type="project" value="UniProtKB-UniRule"/>
</dbReference>
<dbReference type="GO" id="GO:0000287">
    <property type="term" value="F:magnesium ion binding"/>
    <property type="evidence" value="ECO:0007669"/>
    <property type="project" value="UniProtKB-UniRule"/>
</dbReference>
<dbReference type="PROSITE" id="PS00841">
    <property type="entry name" value="XPG_1"/>
    <property type="match status" value="1"/>
</dbReference>
<evidence type="ECO:0000256" key="10">
    <source>
        <dbReference type="HAMAP-Rule" id="MF_00614"/>
    </source>
</evidence>
<comment type="function">
    <text evidence="10">Structure-specific nuclease with 5'-flap endonuclease and 5'-3' exonuclease activities involved in DNA replication and repair. During DNA replication, cleaves the 5'-overhanging flap structure that is generated by displacement synthesis when DNA polymerase encounters the 5'-end of a downstream Okazaki fragment. Binds the unpaired 3'-DNA end and kinks the DNA to facilitate 5' cleavage specificity. Cleaves one nucleotide into the double-stranded DNA from the junction in flap DNA, leaving a nick for ligation. Also involved in the base excision repair (BER) pathway. Acts as a genome stabilization factor that prevents flaps from equilibrating into structurs that lead to duplications and deletions. Also possesses 5'-3' exonuclease activity on nicked or gapped double-stranded DNA.</text>
</comment>
<evidence type="ECO:0000256" key="2">
    <source>
        <dbReference type="ARBA" id="ARBA00022722"/>
    </source>
</evidence>
<dbReference type="CDD" id="cd09903">
    <property type="entry name" value="H3TH_FEN1-Arc"/>
    <property type="match status" value="1"/>
</dbReference>
<dbReference type="KEGG" id="ncv:NCAV_0427"/>
<dbReference type="GO" id="GO:0006281">
    <property type="term" value="P:DNA repair"/>
    <property type="evidence" value="ECO:0007669"/>
    <property type="project" value="UniProtKB-UniRule"/>
</dbReference>
<dbReference type="GeneID" id="41594522"/>
<reference evidence="14" key="1">
    <citation type="submission" date="2018-01" db="EMBL/GenBank/DDBJ databases">
        <authorList>
            <person name="Kerou L M."/>
        </authorList>
    </citation>
    <scope>NUCLEOTIDE SEQUENCE [LARGE SCALE GENOMIC DNA]</scope>
    <source>
        <strain evidence="14">SCU2</strain>
    </source>
</reference>
<dbReference type="FunFam" id="3.40.50.1010:FF:000016">
    <property type="entry name" value="Flap endonuclease 1"/>
    <property type="match status" value="1"/>
</dbReference>
<dbReference type="InterPro" id="IPR019973">
    <property type="entry name" value="Flap_endonuc_arc"/>
</dbReference>
<protein>
    <recommendedName>
        <fullName evidence="10">Flap endonuclease 1</fullName>
        <shortName evidence="10">FEN-1</shortName>
        <ecNumber evidence="10">3.1.-.-</ecNumber>
    </recommendedName>
    <alternativeName>
        <fullName evidence="10">Flap structure-specific endonuclease 1</fullName>
    </alternativeName>
</protein>
<dbReference type="CDD" id="cd09867">
    <property type="entry name" value="PIN_FEN1"/>
    <property type="match status" value="1"/>
</dbReference>
<dbReference type="InterPro" id="IPR008918">
    <property type="entry name" value="HhH2"/>
</dbReference>
<dbReference type="InterPro" id="IPR006084">
    <property type="entry name" value="XPG/Rad2"/>
</dbReference>
<feature type="binding site" evidence="10">
    <location>
        <position position="154"/>
    </location>
    <ligand>
        <name>Mg(2+)</name>
        <dbReference type="ChEBI" id="CHEBI:18420"/>
        <label>1</label>
    </ligand>
</feature>
<gene>
    <name evidence="10 13" type="primary">fen</name>
    <name evidence="13" type="ORF">NCAV_0427</name>
</gene>
<dbReference type="InterPro" id="IPR006085">
    <property type="entry name" value="XPG_DNA_repair_N"/>
</dbReference>
<dbReference type="GO" id="GO:0043137">
    <property type="term" value="P:DNA replication, removal of RNA primer"/>
    <property type="evidence" value="ECO:0007669"/>
    <property type="project" value="UniProtKB-UniRule"/>
</dbReference>
<keyword evidence="9 10" id="KW-0234">DNA repair</keyword>
<feature type="binding site" evidence="10">
    <location>
        <position position="175"/>
    </location>
    <ligand>
        <name>Mg(2+)</name>
        <dbReference type="ChEBI" id="CHEBI:18420"/>
        <label>2</label>
    </ligand>
</feature>